<keyword evidence="3" id="KW-1185">Reference proteome</keyword>
<organism evidence="2 3">
    <name type="scientific">Candidatus Reidiella endopervernicosa</name>
    <dbReference type="NCBI Taxonomy" id="2738883"/>
    <lineage>
        <taxon>Bacteria</taxon>
        <taxon>Pseudomonadati</taxon>
        <taxon>Pseudomonadota</taxon>
        <taxon>Gammaproteobacteria</taxon>
        <taxon>Candidatus Reidiella</taxon>
    </lineage>
</organism>
<evidence type="ECO:0000256" key="1">
    <source>
        <dbReference type="SAM" id="Phobius"/>
    </source>
</evidence>
<accession>A0A6N0HS62</accession>
<keyword evidence="1" id="KW-1133">Transmembrane helix</keyword>
<feature type="transmembrane region" description="Helical" evidence="1">
    <location>
        <begin position="20"/>
        <end position="43"/>
    </location>
</feature>
<feature type="transmembrane region" description="Helical" evidence="1">
    <location>
        <begin position="55"/>
        <end position="77"/>
    </location>
</feature>
<gene>
    <name evidence="2" type="ORF">HUE57_02130</name>
</gene>
<reference evidence="2 3" key="1">
    <citation type="submission" date="2020-05" db="EMBL/GenBank/DDBJ databases">
        <title>Horizontal transmission and recombination maintain forever young bacterial symbiont genomes.</title>
        <authorList>
            <person name="Russell S.L."/>
            <person name="Pepper-Tunick E."/>
            <person name="Svedberg J."/>
            <person name="Byrne A."/>
            <person name="Ruelas Castillo J."/>
            <person name="Vollmers C."/>
            <person name="Beinart R.A."/>
            <person name="Corbett-Detig R."/>
        </authorList>
    </citation>
    <scope>NUCLEOTIDE SEQUENCE [LARGE SCALE GENOMIC DNA]</scope>
    <source>
        <strain evidence="2">Santa_Monica_outfall</strain>
    </source>
</reference>
<keyword evidence="1" id="KW-0472">Membrane</keyword>
<dbReference type="Proteomes" id="UP000509658">
    <property type="component" value="Chromosome"/>
</dbReference>
<keyword evidence="1" id="KW-0812">Transmembrane</keyword>
<protein>
    <submittedName>
        <fullName evidence="2">Uncharacterized protein</fullName>
    </submittedName>
</protein>
<dbReference type="AlphaFoldDB" id="A0A6N0HS62"/>
<dbReference type="RefSeq" id="WP_174672636.1">
    <property type="nucleotide sequence ID" value="NZ_CP054491.1"/>
</dbReference>
<dbReference type="KEGG" id="rev:HUE57_02130"/>
<proteinExistence type="predicted"/>
<evidence type="ECO:0000313" key="2">
    <source>
        <dbReference type="EMBL" id="QKQ25223.1"/>
    </source>
</evidence>
<dbReference type="EMBL" id="CP054491">
    <property type="protein sequence ID" value="QKQ25223.1"/>
    <property type="molecule type" value="Genomic_DNA"/>
</dbReference>
<sequence>MDKLGLSIYFTKEQSLPDEIRLLIIVILCGALGSLIHALKSFINFTGSQKFKAAWVWWYLLRAPMGALLALVFYFALRGGLLLLTNGNTAADFEVFGIASVATLVGLFTEQATAKLKELFDTLFTPKQQRELPDRLEDVEK</sequence>
<name>A0A6N0HS62_9GAMM</name>
<evidence type="ECO:0000313" key="3">
    <source>
        <dbReference type="Proteomes" id="UP000509658"/>
    </source>
</evidence>